<protein>
    <recommendedName>
        <fullName evidence="5 10">Carbonic anhydrase</fullName>
        <ecNumber evidence="4 10">4.2.1.1</ecNumber>
    </recommendedName>
</protein>
<dbReference type="EC" id="4.2.1.1" evidence="4 10"/>
<evidence type="ECO:0000256" key="6">
    <source>
        <dbReference type="ARBA" id="ARBA00022723"/>
    </source>
</evidence>
<dbReference type="SMART" id="SM01057">
    <property type="entry name" value="Carb_anhydrase"/>
    <property type="match status" value="1"/>
</dbReference>
<organism evidence="12 13">
    <name type="scientific">Hafnia psychrotolerans</name>
    <dbReference type="NCBI Taxonomy" id="1477018"/>
    <lineage>
        <taxon>Bacteria</taxon>
        <taxon>Pseudomonadati</taxon>
        <taxon>Pseudomonadota</taxon>
        <taxon>Gammaproteobacteria</taxon>
        <taxon>Enterobacterales</taxon>
        <taxon>Hafniaceae</taxon>
        <taxon>Hafnia</taxon>
    </lineage>
</organism>
<dbReference type="PROSITE" id="PS00162">
    <property type="entry name" value="ALPHA_CA_1"/>
    <property type="match status" value="1"/>
</dbReference>
<evidence type="ECO:0000259" key="11">
    <source>
        <dbReference type="PROSITE" id="PS51144"/>
    </source>
</evidence>
<comment type="function">
    <text evidence="2 10">Reversible hydration of carbon dioxide.</text>
</comment>
<dbReference type="Gene3D" id="3.10.200.10">
    <property type="entry name" value="Alpha carbonic anhydrase"/>
    <property type="match status" value="1"/>
</dbReference>
<dbReference type="PANTHER" id="PTHR18952:SF265">
    <property type="entry name" value="CARBONIC ANHYDRASE"/>
    <property type="match status" value="1"/>
</dbReference>
<keyword evidence="13" id="KW-1185">Reference proteome</keyword>
<evidence type="ECO:0000256" key="1">
    <source>
        <dbReference type="ARBA" id="ARBA00001947"/>
    </source>
</evidence>
<reference evidence="13" key="1">
    <citation type="journal article" date="2019" name="Int. J. Syst. Evol. Microbiol.">
        <title>The Global Catalogue of Microorganisms (GCM) 10K type strain sequencing project: providing services to taxonomists for standard genome sequencing and annotation.</title>
        <authorList>
            <consortium name="The Broad Institute Genomics Platform"/>
            <consortium name="The Broad Institute Genome Sequencing Center for Infectious Disease"/>
            <person name="Wu L."/>
            <person name="Ma J."/>
        </authorList>
    </citation>
    <scope>NUCLEOTIDE SEQUENCE [LARGE SCALE GENOMIC DNA]</scope>
    <source>
        <strain evidence="13">CGMCC 1.12806</strain>
    </source>
</reference>
<dbReference type="PROSITE" id="PS51144">
    <property type="entry name" value="ALPHA_CA_2"/>
    <property type="match status" value="1"/>
</dbReference>
<dbReference type="PANTHER" id="PTHR18952">
    <property type="entry name" value="CARBONIC ANHYDRASE"/>
    <property type="match status" value="1"/>
</dbReference>
<gene>
    <name evidence="12" type="ORF">GCM10011328_12820</name>
</gene>
<keyword evidence="7 10" id="KW-0862">Zinc</keyword>
<comment type="cofactor">
    <cofactor evidence="1 10">
        <name>Zn(2+)</name>
        <dbReference type="ChEBI" id="CHEBI:29105"/>
    </cofactor>
</comment>
<evidence type="ECO:0000313" key="13">
    <source>
        <dbReference type="Proteomes" id="UP000627464"/>
    </source>
</evidence>
<dbReference type="Proteomes" id="UP000627464">
    <property type="component" value="Unassembled WGS sequence"/>
</dbReference>
<keyword evidence="10" id="KW-0732">Signal</keyword>
<dbReference type="InterPro" id="IPR023561">
    <property type="entry name" value="Carbonic_anhydrase_a-class"/>
</dbReference>
<proteinExistence type="inferred from homology"/>
<comment type="caution">
    <text evidence="12">The sequence shown here is derived from an EMBL/GenBank/DDBJ whole genome shotgun (WGS) entry which is preliminary data.</text>
</comment>
<keyword evidence="6 10" id="KW-0479">Metal-binding</keyword>
<dbReference type="EMBL" id="BMFZ01000003">
    <property type="protein sequence ID" value="GGA39338.1"/>
    <property type="molecule type" value="Genomic_DNA"/>
</dbReference>
<dbReference type="SUPFAM" id="SSF51069">
    <property type="entry name" value="Carbonic anhydrase"/>
    <property type="match status" value="1"/>
</dbReference>
<sequence>MKSALLAISMVVFTSNVLANEPAHWSYEGEGSPQNWSKLSPDYMLCEKGKNQSPINIHKSMKVHARPLHINYKMPPISLINNGHSIQANVQEGDFIRLDGEEFTLQQFHFHSPSENTINGKSFPLEAHFVNMDADGEIAVVAVMFEIGKANPALTQISRQLPDDIGETVVLKQKVDIKRLLPESLAHYRYTGSLTTPPCTEGVRWMVVKQPLTLSTEQLTWFTSAINHANNRPLQDLHGRVVLDD</sequence>
<dbReference type="InterPro" id="IPR018338">
    <property type="entry name" value="Carbonic_anhydrase_a-class_CS"/>
</dbReference>
<evidence type="ECO:0000256" key="4">
    <source>
        <dbReference type="ARBA" id="ARBA00012925"/>
    </source>
</evidence>
<evidence type="ECO:0000256" key="8">
    <source>
        <dbReference type="ARBA" id="ARBA00023239"/>
    </source>
</evidence>
<evidence type="ECO:0000256" key="2">
    <source>
        <dbReference type="ARBA" id="ARBA00002904"/>
    </source>
</evidence>
<keyword evidence="8 10" id="KW-0456">Lyase</keyword>
<comment type="catalytic activity">
    <reaction evidence="9 10">
        <text>hydrogencarbonate + H(+) = CO2 + H2O</text>
        <dbReference type="Rhea" id="RHEA:10748"/>
        <dbReference type="ChEBI" id="CHEBI:15377"/>
        <dbReference type="ChEBI" id="CHEBI:15378"/>
        <dbReference type="ChEBI" id="CHEBI:16526"/>
        <dbReference type="ChEBI" id="CHEBI:17544"/>
        <dbReference type="EC" id="4.2.1.1"/>
    </reaction>
</comment>
<dbReference type="Pfam" id="PF00194">
    <property type="entry name" value="Carb_anhydrase"/>
    <property type="match status" value="1"/>
</dbReference>
<evidence type="ECO:0000256" key="9">
    <source>
        <dbReference type="ARBA" id="ARBA00048348"/>
    </source>
</evidence>
<evidence type="ECO:0000256" key="7">
    <source>
        <dbReference type="ARBA" id="ARBA00022833"/>
    </source>
</evidence>
<evidence type="ECO:0000313" key="12">
    <source>
        <dbReference type="EMBL" id="GGA39338.1"/>
    </source>
</evidence>
<dbReference type="InterPro" id="IPR036398">
    <property type="entry name" value="CA_dom_sf"/>
</dbReference>
<evidence type="ECO:0000256" key="10">
    <source>
        <dbReference type="RuleBase" id="RU367011"/>
    </source>
</evidence>
<dbReference type="InterPro" id="IPR041891">
    <property type="entry name" value="Alpha_CA_prokaryot-like"/>
</dbReference>
<accession>A0ABQ1G9F6</accession>
<feature type="domain" description="Alpha-carbonic anhydrase" evidence="11">
    <location>
        <begin position="23"/>
        <end position="245"/>
    </location>
</feature>
<dbReference type="CDD" id="cd03124">
    <property type="entry name" value="alpha_CA_prokaryotic_like"/>
    <property type="match status" value="1"/>
</dbReference>
<name>A0ABQ1G9F6_9GAMM</name>
<comment type="similarity">
    <text evidence="3 10">Belongs to the alpha-carbonic anhydrase family.</text>
</comment>
<evidence type="ECO:0000256" key="5">
    <source>
        <dbReference type="ARBA" id="ARBA00014628"/>
    </source>
</evidence>
<dbReference type="RefSeq" id="WP_188471654.1">
    <property type="nucleotide sequence ID" value="NZ_BMFZ01000003.1"/>
</dbReference>
<feature type="signal peptide" evidence="10">
    <location>
        <begin position="1"/>
        <end position="19"/>
    </location>
</feature>
<dbReference type="InterPro" id="IPR001148">
    <property type="entry name" value="CA_dom"/>
</dbReference>
<feature type="chain" id="PRO_5044978744" description="Carbonic anhydrase" evidence="10">
    <location>
        <begin position="20"/>
        <end position="245"/>
    </location>
</feature>
<evidence type="ECO:0000256" key="3">
    <source>
        <dbReference type="ARBA" id="ARBA00010718"/>
    </source>
</evidence>